<accession>A0AAV7KTX8</accession>
<evidence type="ECO:0000313" key="2">
    <source>
        <dbReference type="EMBL" id="KAJ1082373.1"/>
    </source>
</evidence>
<name>A0AAV7KTX8_PLEWA</name>
<protein>
    <submittedName>
        <fullName evidence="2">Uncharacterized protein</fullName>
    </submittedName>
</protein>
<dbReference type="EMBL" id="JANPWB010000016">
    <property type="protein sequence ID" value="KAJ1082373.1"/>
    <property type="molecule type" value="Genomic_DNA"/>
</dbReference>
<feature type="region of interest" description="Disordered" evidence="1">
    <location>
        <begin position="123"/>
        <end position="145"/>
    </location>
</feature>
<reference evidence="2" key="1">
    <citation type="journal article" date="2022" name="bioRxiv">
        <title>Sequencing and chromosome-scale assembly of the giantPleurodeles waltlgenome.</title>
        <authorList>
            <person name="Brown T."/>
            <person name="Elewa A."/>
            <person name="Iarovenko S."/>
            <person name="Subramanian E."/>
            <person name="Araus A.J."/>
            <person name="Petzold A."/>
            <person name="Susuki M."/>
            <person name="Suzuki K.-i.T."/>
            <person name="Hayashi T."/>
            <person name="Toyoda A."/>
            <person name="Oliveira C."/>
            <person name="Osipova E."/>
            <person name="Leigh N.D."/>
            <person name="Simon A."/>
            <person name="Yun M.H."/>
        </authorList>
    </citation>
    <scope>NUCLEOTIDE SEQUENCE</scope>
    <source>
        <strain evidence="2">20211129_DDA</strain>
        <tissue evidence="2">Liver</tissue>
    </source>
</reference>
<sequence>MLAEWAENVKESSLNMMRILIKYASKDRTKILEEIDKAIAEILTMVWQDTLEEFRNNLDKKPSKFEVDITLKKQRKFICEIKDYQLGRILTFHRKYDIMYTDDYEEQISSVVEANPDMILREPEESDVSDSNLSDASDTTLAKSSGADMKMNRSNFLKQFHLLNQGRTDQRKE</sequence>
<feature type="compositionally biased region" description="Polar residues" evidence="1">
    <location>
        <begin position="129"/>
        <end position="143"/>
    </location>
</feature>
<organism evidence="2 3">
    <name type="scientific">Pleurodeles waltl</name>
    <name type="common">Iberian ribbed newt</name>
    <dbReference type="NCBI Taxonomy" id="8319"/>
    <lineage>
        <taxon>Eukaryota</taxon>
        <taxon>Metazoa</taxon>
        <taxon>Chordata</taxon>
        <taxon>Craniata</taxon>
        <taxon>Vertebrata</taxon>
        <taxon>Euteleostomi</taxon>
        <taxon>Amphibia</taxon>
        <taxon>Batrachia</taxon>
        <taxon>Caudata</taxon>
        <taxon>Salamandroidea</taxon>
        <taxon>Salamandridae</taxon>
        <taxon>Pleurodelinae</taxon>
        <taxon>Pleurodeles</taxon>
    </lineage>
</organism>
<proteinExistence type="predicted"/>
<gene>
    <name evidence="2" type="ORF">NDU88_002541</name>
</gene>
<evidence type="ECO:0000256" key="1">
    <source>
        <dbReference type="SAM" id="MobiDB-lite"/>
    </source>
</evidence>
<evidence type="ECO:0000313" key="3">
    <source>
        <dbReference type="Proteomes" id="UP001066276"/>
    </source>
</evidence>
<comment type="caution">
    <text evidence="2">The sequence shown here is derived from an EMBL/GenBank/DDBJ whole genome shotgun (WGS) entry which is preliminary data.</text>
</comment>
<keyword evidence="3" id="KW-1185">Reference proteome</keyword>
<dbReference type="AlphaFoldDB" id="A0AAV7KTX8"/>
<dbReference type="Proteomes" id="UP001066276">
    <property type="component" value="Chromosome 12"/>
</dbReference>